<protein>
    <submittedName>
        <fullName evidence="9">PRD domain-containing protein</fullName>
    </submittedName>
</protein>
<comment type="caution">
    <text evidence="9">The sequence shown here is derived from an EMBL/GenBank/DDBJ whole genome shotgun (WGS) entry which is preliminary data.</text>
</comment>
<evidence type="ECO:0000256" key="1">
    <source>
        <dbReference type="ARBA" id="ARBA00022679"/>
    </source>
</evidence>
<dbReference type="InterPro" id="IPR011608">
    <property type="entry name" value="PRD"/>
</dbReference>
<evidence type="ECO:0000259" key="6">
    <source>
        <dbReference type="PROSITE" id="PS51094"/>
    </source>
</evidence>
<dbReference type="GO" id="GO:0006355">
    <property type="term" value="P:regulation of DNA-templated transcription"/>
    <property type="evidence" value="ECO:0007669"/>
    <property type="project" value="InterPro"/>
</dbReference>
<dbReference type="InterPro" id="IPR013011">
    <property type="entry name" value="PTS_EIIB_2"/>
</dbReference>
<dbReference type="PANTHER" id="PTHR30185:SF9">
    <property type="entry name" value="MANNITOL-SPECIFIC PHOSPHOTRANSFERASE ENZYME IIA COMPONENT"/>
    <property type="match status" value="1"/>
</dbReference>
<dbReference type="GO" id="GO:0008982">
    <property type="term" value="F:protein-N(PI)-phosphohistidine-sugar phosphotransferase activity"/>
    <property type="evidence" value="ECO:0007669"/>
    <property type="project" value="InterPro"/>
</dbReference>
<keyword evidence="3" id="KW-0805">Transcription regulation</keyword>
<dbReference type="PROSITE" id="PS51094">
    <property type="entry name" value="PTS_EIIA_TYPE_2"/>
    <property type="match status" value="1"/>
</dbReference>
<keyword evidence="10" id="KW-1185">Reference proteome</keyword>
<dbReference type="SUPFAM" id="SSF55804">
    <property type="entry name" value="Phoshotransferase/anion transport protein"/>
    <property type="match status" value="1"/>
</dbReference>
<evidence type="ECO:0000256" key="3">
    <source>
        <dbReference type="ARBA" id="ARBA00023015"/>
    </source>
</evidence>
<dbReference type="CDD" id="cd05568">
    <property type="entry name" value="PTS_IIB_bgl_like"/>
    <property type="match status" value="1"/>
</dbReference>
<evidence type="ECO:0000259" key="7">
    <source>
        <dbReference type="PROSITE" id="PS51099"/>
    </source>
</evidence>
<dbReference type="Gene3D" id="3.40.50.2300">
    <property type="match status" value="1"/>
</dbReference>
<accession>A0A412G3S4</accession>
<name>A0A412G3S4_9FIRM</name>
<dbReference type="Pfam" id="PF00874">
    <property type="entry name" value="PRD"/>
    <property type="match status" value="1"/>
</dbReference>
<evidence type="ECO:0000256" key="4">
    <source>
        <dbReference type="ARBA" id="ARBA00023159"/>
    </source>
</evidence>
<dbReference type="InterPro" id="IPR007737">
    <property type="entry name" value="Mga_HTH"/>
</dbReference>
<proteinExistence type="predicted"/>
<dbReference type="Proteomes" id="UP000284178">
    <property type="component" value="Unassembled WGS sequence"/>
</dbReference>
<dbReference type="InterPro" id="IPR016152">
    <property type="entry name" value="PTrfase/Anion_transptr"/>
</dbReference>
<evidence type="ECO:0000256" key="5">
    <source>
        <dbReference type="ARBA" id="ARBA00023163"/>
    </source>
</evidence>
<evidence type="ECO:0000256" key="2">
    <source>
        <dbReference type="ARBA" id="ARBA00022737"/>
    </source>
</evidence>
<dbReference type="GO" id="GO:0009401">
    <property type="term" value="P:phosphoenolpyruvate-dependent sugar phosphotransferase system"/>
    <property type="evidence" value="ECO:0007669"/>
    <property type="project" value="InterPro"/>
</dbReference>
<evidence type="ECO:0000313" key="10">
    <source>
        <dbReference type="Proteomes" id="UP000284178"/>
    </source>
</evidence>
<dbReference type="AlphaFoldDB" id="A0A412G3S4"/>
<dbReference type="InterPro" id="IPR050661">
    <property type="entry name" value="BglG_antiterminators"/>
</dbReference>
<dbReference type="InterPro" id="IPR002178">
    <property type="entry name" value="PTS_EIIA_type-2_dom"/>
</dbReference>
<keyword evidence="4" id="KW-0010">Activator</keyword>
<dbReference type="GeneID" id="83014827"/>
<evidence type="ECO:0000259" key="8">
    <source>
        <dbReference type="PROSITE" id="PS51372"/>
    </source>
</evidence>
<feature type="domain" description="PTS EIIB type-2" evidence="7">
    <location>
        <begin position="365"/>
        <end position="453"/>
    </location>
</feature>
<gene>
    <name evidence="9" type="ORF">DWY25_05335</name>
</gene>
<dbReference type="PROSITE" id="PS51372">
    <property type="entry name" value="PRD_2"/>
    <property type="match status" value="1"/>
</dbReference>
<keyword evidence="1" id="KW-0808">Transferase</keyword>
<reference evidence="9 10" key="1">
    <citation type="submission" date="2018-08" db="EMBL/GenBank/DDBJ databases">
        <title>A genome reference for cultivated species of the human gut microbiota.</title>
        <authorList>
            <person name="Zou Y."/>
            <person name="Xue W."/>
            <person name="Luo G."/>
        </authorList>
    </citation>
    <scope>NUCLEOTIDE SEQUENCE [LARGE SCALE GENOMIC DNA]</scope>
    <source>
        <strain evidence="9 10">AF24-29</strain>
    </source>
</reference>
<evidence type="ECO:0000313" key="9">
    <source>
        <dbReference type="EMBL" id="RGR75203.1"/>
    </source>
</evidence>
<dbReference type="Pfam" id="PF00359">
    <property type="entry name" value="PTS_EIIA_2"/>
    <property type="match status" value="1"/>
</dbReference>
<dbReference type="PANTHER" id="PTHR30185">
    <property type="entry name" value="CRYPTIC BETA-GLUCOSIDE BGL OPERON ANTITERMINATOR"/>
    <property type="match status" value="1"/>
</dbReference>
<feature type="domain" description="PRD" evidence="8">
    <location>
        <begin position="252"/>
        <end position="360"/>
    </location>
</feature>
<dbReference type="SUPFAM" id="SSF63520">
    <property type="entry name" value="PTS-regulatory domain, PRD"/>
    <property type="match status" value="1"/>
</dbReference>
<organism evidence="9 10">
    <name type="scientific">Holdemania filiformis</name>
    <dbReference type="NCBI Taxonomy" id="61171"/>
    <lineage>
        <taxon>Bacteria</taxon>
        <taxon>Bacillati</taxon>
        <taxon>Bacillota</taxon>
        <taxon>Erysipelotrichia</taxon>
        <taxon>Erysipelotrichales</taxon>
        <taxon>Erysipelotrichaceae</taxon>
        <taxon>Holdemania</taxon>
    </lineage>
</organism>
<dbReference type="Gene3D" id="1.10.1790.10">
    <property type="entry name" value="PRD domain"/>
    <property type="match status" value="1"/>
</dbReference>
<keyword evidence="2" id="KW-0677">Repeat</keyword>
<sequence length="639" mass="73894">MKKRQSELIRWILRSPGLPFETVLEKLKISKRTLYYDIEEINYSLRHCAQLKKVAGQLVMVGDLQRVSQMLADQELTQQGTEEKLEFILYKILCDDFPRQEQMEQKLQISHSTMTYLMNELRDQLDAQGIELRYDEGTYQIRGDENQIRDRFLYCLYNDNNLINRISDEILSFNQKNELGLADYSMALLSAMLRFIRLRMARQCRIRSDWTQETQAFRYRQSVAEDLNIADPLEAAYLTAFISSLTTLDAGEKQTIVDQGVTRLITCFESRMAVVIEDREMIRRSIAQHLLASYYRIQFQFPIRNFCLDEIKSRYFELFTMIRLILEDEQIFPEFKGIREEEIAFLTAYFGGVLRSQENHRRMRSRILLVCPQGLMVSKMLQIQIEQSVPLIQIVDQVSLQRLPQITAAYDYIVSTMPIAGYDDKLIQVNPLLNRQDVCLLMEKCTGISMPDSVPEVHPLLQIIEKYCEIQNRPALVRELEALLYKHKEERGSPMLKELITSDKIRVLNHVDSWQSAIAEAAQPLVLDGSIDPEYIQEMIASIEKYGPYIVLADRFALPHASGALHVHRLGMAILSVKEAVDLLGKPVNLFAVLATVDSTSHIRALAELTEILYDQANIDKLCQGSAEEILRLIRQDES</sequence>
<dbReference type="InterPro" id="IPR036634">
    <property type="entry name" value="PRD_sf"/>
</dbReference>
<dbReference type="InterPro" id="IPR036095">
    <property type="entry name" value="PTS_EIIB-like_sf"/>
</dbReference>
<dbReference type="RefSeq" id="WP_117894384.1">
    <property type="nucleotide sequence ID" value="NZ_CABJCV010000005.1"/>
</dbReference>
<dbReference type="SUPFAM" id="SSF52794">
    <property type="entry name" value="PTS system IIB component-like"/>
    <property type="match status" value="1"/>
</dbReference>
<feature type="domain" description="PTS EIIA type-2" evidence="6">
    <location>
        <begin position="498"/>
        <end position="637"/>
    </location>
</feature>
<dbReference type="Pfam" id="PF05043">
    <property type="entry name" value="Mga"/>
    <property type="match status" value="1"/>
</dbReference>
<dbReference type="PROSITE" id="PS51099">
    <property type="entry name" value="PTS_EIIB_TYPE_2"/>
    <property type="match status" value="1"/>
</dbReference>
<dbReference type="Gene3D" id="3.40.930.10">
    <property type="entry name" value="Mannitol-specific EII, Chain A"/>
    <property type="match status" value="1"/>
</dbReference>
<keyword evidence="5" id="KW-0804">Transcription</keyword>
<dbReference type="EMBL" id="QRUP01000005">
    <property type="protein sequence ID" value="RGR75203.1"/>
    <property type="molecule type" value="Genomic_DNA"/>
</dbReference>